<reference evidence="1 2" key="3">
    <citation type="journal article" date="2017" name="Mol. Plant Pathol.">
        <title>A gapless genome sequence of the fungus Botrytis cinerea.</title>
        <authorList>
            <person name="Van Kan J.A."/>
            <person name="Stassen J.H."/>
            <person name="Mosbach A."/>
            <person name="Van Der Lee T.A."/>
            <person name="Faino L."/>
            <person name="Farmer A.D."/>
            <person name="Papasotiriou D.G."/>
            <person name="Zhou S."/>
            <person name="Seidl M.F."/>
            <person name="Cottam E."/>
            <person name="Edel D."/>
            <person name="Hahn M."/>
            <person name="Schwartz D.C."/>
            <person name="Dietrich R.A."/>
            <person name="Widdison S."/>
            <person name="Scalliet G."/>
        </authorList>
    </citation>
    <scope>NUCLEOTIDE SEQUENCE [LARGE SCALE GENOMIC DNA]</scope>
    <source>
        <strain evidence="1 2">B05.10</strain>
    </source>
</reference>
<reference evidence="1 2" key="1">
    <citation type="journal article" date="2011" name="PLoS Genet.">
        <title>Genomic analysis of the necrotrophic fungal pathogens Sclerotinia sclerotiorum and Botrytis cinerea.</title>
        <authorList>
            <person name="Amselem J."/>
            <person name="Cuomo C.A."/>
            <person name="van Kan J.A."/>
            <person name="Viaud M."/>
            <person name="Benito E.P."/>
            <person name="Couloux A."/>
            <person name="Coutinho P.M."/>
            <person name="de Vries R.P."/>
            <person name="Dyer P.S."/>
            <person name="Fillinger S."/>
            <person name="Fournier E."/>
            <person name="Gout L."/>
            <person name="Hahn M."/>
            <person name="Kohn L."/>
            <person name="Lapalu N."/>
            <person name="Plummer K.M."/>
            <person name="Pradier J.M."/>
            <person name="Quevillon E."/>
            <person name="Sharon A."/>
            <person name="Simon A."/>
            <person name="ten Have A."/>
            <person name="Tudzynski B."/>
            <person name="Tudzynski P."/>
            <person name="Wincker P."/>
            <person name="Andrew M."/>
            <person name="Anthouard V."/>
            <person name="Beever R.E."/>
            <person name="Beffa R."/>
            <person name="Benoit I."/>
            <person name="Bouzid O."/>
            <person name="Brault B."/>
            <person name="Chen Z."/>
            <person name="Choquer M."/>
            <person name="Collemare J."/>
            <person name="Cotton P."/>
            <person name="Danchin E.G."/>
            <person name="Da Silva C."/>
            <person name="Gautier A."/>
            <person name="Giraud C."/>
            <person name="Giraud T."/>
            <person name="Gonzalez C."/>
            <person name="Grossetete S."/>
            <person name="Guldener U."/>
            <person name="Henrissat B."/>
            <person name="Howlett B.J."/>
            <person name="Kodira C."/>
            <person name="Kretschmer M."/>
            <person name="Lappartient A."/>
            <person name="Leroch M."/>
            <person name="Levis C."/>
            <person name="Mauceli E."/>
            <person name="Neuveglise C."/>
            <person name="Oeser B."/>
            <person name="Pearson M."/>
            <person name="Poulain J."/>
            <person name="Poussereau N."/>
            <person name="Quesneville H."/>
            <person name="Rascle C."/>
            <person name="Schumacher J."/>
            <person name="Segurens B."/>
            <person name="Sexton A."/>
            <person name="Silva E."/>
            <person name="Sirven C."/>
            <person name="Soanes D.M."/>
            <person name="Talbot N.J."/>
            <person name="Templeton M."/>
            <person name="Yandava C."/>
            <person name="Yarden O."/>
            <person name="Zeng Q."/>
            <person name="Rollins J.A."/>
            <person name="Lebrun M.H."/>
            <person name="Dickman M."/>
        </authorList>
    </citation>
    <scope>NUCLEOTIDE SEQUENCE [LARGE SCALE GENOMIC DNA]</scope>
    <source>
        <strain evidence="1 2">B05.10</strain>
    </source>
</reference>
<organism evidence="1 2">
    <name type="scientific">Botryotinia fuckeliana (strain B05.10)</name>
    <name type="common">Noble rot fungus</name>
    <name type="synonym">Botrytis cinerea</name>
    <dbReference type="NCBI Taxonomy" id="332648"/>
    <lineage>
        <taxon>Eukaryota</taxon>
        <taxon>Fungi</taxon>
        <taxon>Dikarya</taxon>
        <taxon>Ascomycota</taxon>
        <taxon>Pezizomycotina</taxon>
        <taxon>Leotiomycetes</taxon>
        <taxon>Helotiales</taxon>
        <taxon>Sclerotiniaceae</taxon>
        <taxon>Botrytis</taxon>
    </lineage>
</organism>
<dbReference type="RefSeq" id="XP_024546405.1">
    <property type="nucleotide sequence ID" value="XM_024690637.1"/>
</dbReference>
<reference evidence="1 2" key="2">
    <citation type="journal article" date="2012" name="Eukaryot. Cell">
        <title>Genome update of Botrytis cinerea strains B05.10 and T4.</title>
        <authorList>
            <person name="Staats M."/>
            <person name="van Kan J.A."/>
        </authorList>
    </citation>
    <scope>NUCLEOTIDE SEQUENCE [LARGE SCALE GENOMIC DNA]</scope>
    <source>
        <strain evidence="1 2">B05.10</strain>
    </source>
</reference>
<name>A0A384J639_BOTFB</name>
<evidence type="ECO:0000313" key="2">
    <source>
        <dbReference type="Proteomes" id="UP000001798"/>
    </source>
</evidence>
<sequence length="168" mass="19165">MDGWMDGWIDRQSVITYSLRSYSCISKSICLSQILRSASKHQQIPSLRIPSTPQKHIKCSTSITLGVGRDPDRHRQEPHPHQVYICNVSAQGQSSCMREMGIVAVETSNHQISTNTINAEETRQDEGGENRRVDRPMKVFRTRRFLSSGRTSMRNQIDTSHTCVLSYR</sequence>
<dbReference type="AlphaFoldDB" id="A0A384J639"/>
<dbReference type="KEGG" id="bfu:BCIN_01g06690"/>
<dbReference type="EMBL" id="CP009805">
    <property type="protein sequence ID" value="ATZ45982.1"/>
    <property type="molecule type" value="Genomic_DNA"/>
</dbReference>
<dbReference type="GeneID" id="36393835"/>
<gene>
    <name evidence="1" type="ORF">BCIN_01g06690</name>
</gene>
<accession>A0A384J639</accession>
<keyword evidence="2" id="KW-1185">Reference proteome</keyword>
<proteinExistence type="predicted"/>
<dbReference type="VEuPathDB" id="FungiDB:Bcin01g06690"/>
<dbReference type="Proteomes" id="UP000001798">
    <property type="component" value="Chromosome 1"/>
</dbReference>
<protein>
    <submittedName>
        <fullName evidence="1">Uncharacterized protein</fullName>
    </submittedName>
</protein>
<evidence type="ECO:0000313" key="1">
    <source>
        <dbReference type="EMBL" id="ATZ45982.1"/>
    </source>
</evidence>